<dbReference type="EMBL" id="NBII01000001">
    <property type="protein sequence ID" value="PAV23881.1"/>
    <property type="molecule type" value="Genomic_DNA"/>
</dbReference>
<comment type="caution">
    <text evidence="4">The sequence shown here is derived from an EMBL/GenBank/DDBJ whole genome shotgun (WGS) entry which is preliminary data.</text>
</comment>
<keyword evidence="5" id="KW-1185">Reference proteome</keyword>
<gene>
    <name evidence="4" type="ORF">PNOK_0094900</name>
</gene>
<dbReference type="InterPro" id="IPR036265">
    <property type="entry name" value="HIT-like_sf"/>
</dbReference>
<organism evidence="4 5">
    <name type="scientific">Pyrrhoderma noxium</name>
    <dbReference type="NCBI Taxonomy" id="2282107"/>
    <lineage>
        <taxon>Eukaryota</taxon>
        <taxon>Fungi</taxon>
        <taxon>Dikarya</taxon>
        <taxon>Basidiomycota</taxon>
        <taxon>Agaricomycotina</taxon>
        <taxon>Agaricomycetes</taxon>
        <taxon>Hymenochaetales</taxon>
        <taxon>Hymenochaetaceae</taxon>
        <taxon>Pyrrhoderma</taxon>
    </lineage>
</organism>
<dbReference type="GO" id="GO:1990165">
    <property type="term" value="F:single-strand break-containing DNA binding"/>
    <property type="evidence" value="ECO:0007669"/>
    <property type="project" value="TreeGrafter"/>
</dbReference>
<evidence type="ECO:0000256" key="1">
    <source>
        <dbReference type="ARBA" id="ARBA00022801"/>
    </source>
</evidence>
<dbReference type="PANTHER" id="PTHR12486">
    <property type="entry name" value="APRATAXIN-RELATED"/>
    <property type="match status" value="1"/>
</dbReference>
<dbReference type="SUPFAM" id="SSF54197">
    <property type="entry name" value="HIT-like"/>
    <property type="match status" value="1"/>
</dbReference>
<dbReference type="FunCoup" id="A0A286UWD8">
    <property type="interactions" value="396"/>
</dbReference>
<dbReference type="Gene3D" id="3.30.428.10">
    <property type="entry name" value="HIT-like"/>
    <property type="match status" value="1"/>
</dbReference>
<feature type="compositionally biased region" description="Polar residues" evidence="2">
    <location>
        <begin position="293"/>
        <end position="302"/>
    </location>
</feature>
<protein>
    <submittedName>
        <fullName evidence="4">HIT</fullName>
    </submittedName>
</protein>
<dbReference type="InterPro" id="IPR032566">
    <property type="entry name" value="Znf-C2HE"/>
</dbReference>
<sequence>MSRVTYRVKYSGWQRVATSTFYSILSSPSTARAYLHQIIMSFNKAALTKLAQLQNFDKVSRFTYFEHTEKTLTIFDAYPKARFHFLVLPRPQSGVRTIKNLHSLRTFLNSPGVGRKEALDLLIDLKKDATYIKELIDEEMIKFQGFRTNVFMGFHAVPSMDHMHLHIISEDFDSKWVKTKKHYNSFNPKLGFFIHLDEVISWFSEDSEDSHMKSMIKLDKAIYEEKLKAPLKCFHCPKVLKNMPLLKEHLKEHLVELEKRGMEEFQPSKKRKRKEEGDNSNSSNDDQCVKEQQIGSVSNTGVESDENVIKKRDDKQDKDDTHSSSESEASNQRKKQRN</sequence>
<dbReference type="PROSITE" id="PS00028">
    <property type="entry name" value="ZINC_FINGER_C2H2_1"/>
    <property type="match status" value="1"/>
</dbReference>
<dbReference type="Pfam" id="PF16278">
    <property type="entry name" value="zf-C2HE"/>
    <property type="match status" value="1"/>
</dbReference>
<evidence type="ECO:0000313" key="5">
    <source>
        <dbReference type="Proteomes" id="UP000217199"/>
    </source>
</evidence>
<dbReference type="GO" id="GO:0000012">
    <property type="term" value="P:single strand break repair"/>
    <property type="evidence" value="ECO:0007669"/>
    <property type="project" value="TreeGrafter"/>
</dbReference>
<proteinExistence type="predicted"/>
<evidence type="ECO:0000313" key="4">
    <source>
        <dbReference type="EMBL" id="PAV23881.1"/>
    </source>
</evidence>
<accession>A0A286UWD8</accession>
<dbReference type="GO" id="GO:0005634">
    <property type="term" value="C:nucleus"/>
    <property type="evidence" value="ECO:0007669"/>
    <property type="project" value="TreeGrafter"/>
</dbReference>
<dbReference type="OrthoDB" id="3512845at2759"/>
<dbReference type="PANTHER" id="PTHR12486:SF4">
    <property type="entry name" value="APRATAXIN"/>
    <property type="match status" value="1"/>
</dbReference>
<dbReference type="Proteomes" id="UP000217199">
    <property type="component" value="Unassembled WGS sequence"/>
</dbReference>
<dbReference type="STRING" id="2282107.A0A286UWD8"/>
<dbReference type="GO" id="GO:0003697">
    <property type="term" value="F:single-stranded DNA binding"/>
    <property type="evidence" value="ECO:0007669"/>
    <property type="project" value="TreeGrafter"/>
</dbReference>
<evidence type="ECO:0000256" key="2">
    <source>
        <dbReference type="SAM" id="MobiDB-lite"/>
    </source>
</evidence>
<name>A0A286UWD8_9AGAM</name>
<dbReference type="InParanoid" id="A0A286UWD8"/>
<dbReference type="GO" id="GO:0003725">
    <property type="term" value="F:double-stranded RNA binding"/>
    <property type="evidence" value="ECO:0007669"/>
    <property type="project" value="TreeGrafter"/>
</dbReference>
<dbReference type="Pfam" id="PF11969">
    <property type="entry name" value="DcpS_C"/>
    <property type="match status" value="1"/>
</dbReference>
<dbReference type="GO" id="GO:0030983">
    <property type="term" value="F:mismatched DNA binding"/>
    <property type="evidence" value="ECO:0007669"/>
    <property type="project" value="TreeGrafter"/>
</dbReference>
<feature type="domain" description="C2H2-type" evidence="3">
    <location>
        <begin position="233"/>
        <end position="253"/>
    </location>
</feature>
<dbReference type="AlphaFoldDB" id="A0A286UWD8"/>
<feature type="region of interest" description="Disordered" evidence="2">
    <location>
        <begin position="261"/>
        <end position="338"/>
    </location>
</feature>
<dbReference type="InterPro" id="IPR013087">
    <property type="entry name" value="Znf_C2H2_type"/>
</dbReference>
<reference evidence="4 5" key="1">
    <citation type="journal article" date="2017" name="Mol. Ecol.">
        <title>Comparative and population genomic landscape of Phellinus noxius: A hypervariable fungus causing root rot in trees.</title>
        <authorList>
            <person name="Chung C.L."/>
            <person name="Lee T.J."/>
            <person name="Akiba M."/>
            <person name="Lee H.H."/>
            <person name="Kuo T.H."/>
            <person name="Liu D."/>
            <person name="Ke H.M."/>
            <person name="Yokoi T."/>
            <person name="Roa M.B."/>
            <person name="Lu M.J."/>
            <person name="Chang Y.Y."/>
            <person name="Ann P.J."/>
            <person name="Tsai J.N."/>
            <person name="Chen C.Y."/>
            <person name="Tzean S.S."/>
            <person name="Ota Y."/>
            <person name="Hattori T."/>
            <person name="Sahashi N."/>
            <person name="Liou R.F."/>
            <person name="Kikuchi T."/>
            <person name="Tsai I.J."/>
        </authorList>
    </citation>
    <scope>NUCLEOTIDE SEQUENCE [LARGE SCALE GENOMIC DNA]</scope>
    <source>
        <strain evidence="4 5">FFPRI411160</strain>
    </source>
</reference>
<evidence type="ECO:0000259" key="3">
    <source>
        <dbReference type="PROSITE" id="PS00028"/>
    </source>
</evidence>
<dbReference type="GO" id="GO:0033699">
    <property type="term" value="F:DNA 5'-adenosine monophosphate hydrolase activity"/>
    <property type="evidence" value="ECO:0007669"/>
    <property type="project" value="TreeGrafter"/>
</dbReference>
<keyword evidence="1" id="KW-0378">Hydrolase</keyword>
<feature type="compositionally biased region" description="Basic and acidic residues" evidence="2">
    <location>
        <begin position="307"/>
        <end position="325"/>
    </location>
</feature>